<gene>
    <name evidence="4" type="ORF">FHS83_001347</name>
</gene>
<dbReference type="Gene3D" id="3.20.20.220">
    <property type="match status" value="1"/>
</dbReference>
<dbReference type="AlphaFoldDB" id="A0A846MXQ7"/>
<keyword evidence="5" id="KW-1185">Reference proteome</keyword>
<dbReference type="Pfam" id="PF01619">
    <property type="entry name" value="Pro_dh"/>
    <property type="match status" value="1"/>
</dbReference>
<keyword evidence="1 4" id="KW-0560">Oxidoreductase</keyword>
<reference evidence="4 5" key="1">
    <citation type="submission" date="2020-03" db="EMBL/GenBank/DDBJ databases">
        <title>Genomic Encyclopedia of Type Strains, Phase IV (KMG-IV): sequencing the most valuable type-strain genomes for metagenomic binning, comparative biology and taxonomic classification.</title>
        <authorList>
            <person name="Goeker M."/>
        </authorList>
    </citation>
    <scope>NUCLEOTIDE SEQUENCE [LARGE SCALE GENOMIC DNA]</scope>
    <source>
        <strain evidence="4 5">DSM 19867</strain>
    </source>
</reference>
<organism evidence="4 5">
    <name type="scientific">Rhizomicrobium palustre</name>
    <dbReference type="NCBI Taxonomy" id="189966"/>
    <lineage>
        <taxon>Bacteria</taxon>
        <taxon>Pseudomonadati</taxon>
        <taxon>Pseudomonadota</taxon>
        <taxon>Alphaproteobacteria</taxon>
        <taxon>Micropepsales</taxon>
        <taxon>Micropepsaceae</taxon>
        <taxon>Rhizomicrobium</taxon>
    </lineage>
</organism>
<dbReference type="Proteomes" id="UP000570514">
    <property type="component" value="Unassembled WGS sequence"/>
</dbReference>
<accession>A0A846MXQ7</accession>
<name>A0A846MXQ7_9PROT</name>
<dbReference type="RefSeq" id="WP_167082124.1">
    <property type="nucleotide sequence ID" value="NZ_BAAADC010000001.1"/>
</dbReference>
<dbReference type="GO" id="GO:0006562">
    <property type="term" value="P:L-proline catabolic process"/>
    <property type="evidence" value="ECO:0007669"/>
    <property type="project" value="UniProtKB-ARBA"/>
</dbReference>
<protein>
    <submittedName>
        <fullName evidence="4">Proline dehydrogenase</fullName>
        <ecNumber evidence="4">1.5.-.-</ecNumber>
    </submittedName>
</protein>
<evidence type="ECO:0000259" key="3">
    <source>
        <dbReference type="Pfam" id="PF01619"/>
    </source>
</evidence>
<dbReference type="SUPFAM" id="SSF51730">
    <property type="entry name" value="FAD-linked oxidoreductase"/>
    <property type="match status" value="1"/>
</dbReference>
<evidence type="ECO:0000256" key="1">
    <source>
        <dbReference type="ARBA" id="ARBA00023002"/>
    </source>
</evidence>
<evidence type="ECO:0000256" key="2">
    <source>
        <dbReference type="SAM" id="MobiDB-lite"/>
    </source>
</evidence>
<sequence>MKAEAAYRTEPPDVARQSLKRRAGETLSHLVMPLIAKAARPYLGGETIEDALCVAQEITRAESNTSFSYWDRGEESLQEIEARAASALKALSTMQPKSYLCLKAPALRYSTNAAVKIAHAAAQHGIGLHFDSHGTETVDRSNHLIEAMATVISPEMLGTTLPAALVRSAEDAEWAIAQGFSVRVVKGAWPDPSDPKRDLDTSFLDLIERLAGRARHVRIGTHNYALGRQAVERLAAAGTSCEIETLLGLPAAALIGWARQNGVKSRVYIPYGPGYLPNAMGVLRRNPRLAWTIAKAQIRVFSNSKAPRRSAPAAQSPASLSRSES</sequence>
<feature type="region of interest" description="Disordered" evidence="2">
    <location>
        <begin position="304"/>
        <end position="325"/>
    </location>
</feature>
<proteinExistence type="predicted"/>
<evidence type="ECO:0000313" key="5">
    <source>
        <dbReference type="Proteomes" id="UP000570514"/>
    </source>
</evidence>
<feature type="domain" description="Proline dehydrogenase" evidence="3">
    <location>
        <begin position="65"/>
        <end position="273"/>
    </location>
</feature>
<dbReference type="GO" id="GO:0004657">
    <property type="term" value="F:proline dehydrogenase activity"/>
    <property type="evidence" value="ECO:0007669"/>
    <property type="project" value="UniProtKB-ARBA"/>
</dbReference>
<comment type="caution">
    <text evidence="4">The sequence shown here is derived from an EMBL/GenBank/DDBJ whole genome shotgun (WGS) entry which is preliminary data.</text>
</comment>
<dbReference type="EMBL" id="JAASRM010000001">
    <property type="protein sequence ID" value="NIK88029.1"/>
    <property type="molecule type" value="Genomic_DNA"/>
</dbReference>
<dbReference type="InterPro" id="IPR029041">
    <property type="entry name" value="FAD-linked_oxidoreductase-like"/>
</dbReference>
<evidence type="ECO:0000313" key="4">
    <source>
        <dbReference type="EMBL" id="NIK88029.1"/>
    </source>
</evidence>
<dbReference type="EC" id="1.5.-.-" evidence="4"/>
<dbReference type="InterPro" id="IPR002872">
    <property type="entry name" value="Proline_DH_dom"/>
</dbReference>